<keyword evidence="5" id="KW-0234">DNA repair</keyword>
<dbReference type="PANTHER" id="PTHR12135">
    <property type="entry name" value="DNA REPAIR PROTEIN XP-C / RAD4"/>
    <property type="match status" value="1"/>
</dbReference>
<feature type="domain" description="Rad4 beta-hairpin" evidence="9">
    <location>
        <begin position="639"/>
        <end position="702"/>
    </location>
</feature>
<dbReference type="InterPro" id="IPR018328">
    <property type="entry name" value="Rad4_beta-hairpin_dom3"/>
</dbReference>
<accession>A0A8H4AI23</accession>
<dbReference type="InterPro" id="IPR002931">
    <property type="entry name" value="Transglutaminase-like"/>
</dbReference>
<feature type="region of interest" description="Disordered" evidence="7">
    <location>
        <begin position="1"/>
        <end position="68"/>
    </location>
</feature>
<evidence type="ECO:0000256" key="2">
    <source>
        <dbReference type="ARBA" id="ARBA00009525"/>
    </source>
</evidence>
<proteinExistence type="inferred from homology"/>
<feature type="region of interest" description="Disordered" evidence="7">
    <location>
        <begin position="830"/>
        <end position="928"/>
    </location>
</feature>
<comment type="subcellular location">
    <subcellularLocation>
        <location evidence="1">Nucleus</location>
    </subcellularLocation>
</comment>
<dbReference type="Gene3D" id="3.90.260.10">
    <property type="entry name" value="Transglutaminase-like"/>
    <property type="match status" value="1"/>
</dbReference>
<dbReference type="OrthoDB" id="300780at2759"/>
<dbReference type="SMART" id="SM01031">
    <property type="entry name" value="BHD_2"/>
    <property type="match status" value="1"/>
</dbReference>
<feature type="region of interest" description="Disordered" evidence="7">
    <location>
        <begin position="150"/>
        <end position="171"/>
    </location>
</feature>
<evidence type="ECO:0000259" key="8">
    <source>
        <dbReference type="SMART" id="SM01030"/>
    </source>
</evidence>
<dbReference type="InterPro" id="IPR004583">
    <property type="entry name" value="DNA_repair_Rad4"/>
</dbReference>
<dbReference type="AlphaFoldDB" id="A0A8H4AI23"/>
<evidence type="ECO:0000256" key="6">
    <source>
        <dbReference type="ARBA" id="ARBA00023242"/>
    </source>
</evidence>
<dbReference type="Gene3D" id="2.20.20.110">
    <property type="entry name" value="Rad4, beta-hairpin domain BHD1"/>
    <property type="match status" value="1"/>
</dbReference>
<dbReference type="GO" id="GO:0003697">
    <property type="term" value="F:single-stranded DNA binding"/>
    <property type="evidence" value="ECO:0007669"/>
    <property type="project" value="TreeGrafter"/>
</dbReference>
<evidence type="ECO:0000256" key="4">
    <source>
        <dbReference type="ARBA" id="ARBA00023125"/>
    </source>
</evidence>
<evidence type="ECO:0000256" key="7">
    <source>
        <dbReference type="SAM" id="MobiDB-lite"/>
    </source>
</evidence>
<dbReference type="EMBL" id="WTPW01000581">
    <property type="protein sequence ID" value="KAF0497290.1"/>
    <property type="molecule type" value="Genomic_DNA"/>
</dbReference>
<evidence type="ECO:0000259" key="9">
    <source>
        <dbReference type="SMART" id="SM01031"/>
    </source>
</evidence>
<feature type="compositionally biased region" description="Low complexity" evidence="7">
    <location>
        <begin position="854"/>
        <end position="894"/>
    </location>
</feature>
<keyword evidence="6" id="KW-0539">Nucleus</keyword>
<dbReference type="Gene3D" id="3.30.70.2460">
    <property type="entry name" value="Rad4, beta-hairpin domain BHD3"/>
    <property type="match status" value="1"/>
</dbReference>
<feature type="region of interest" description="Disordered" evidence="7">
    <location>
        <begin position="420"/>
        <end position="462"/>
    </location>
</feature>
<protein>
    <submittedName>
        <fullName evidence="11">Rad4-domain-containing protein</fullName>
    </submittedName>
</protein>
<feature type="domain" description="Rad4 beta-hairpin" evidence="8">
    <location>
        <begin position="586"/>
        <end position="637"/>
    </location>
</feature>
<name>A0A8H4AI23_GIGMA</name>
<feature type="region of interest" description="Disordered" evidence="7">
    <location>
        <begin position="377"/>
        <end position="405"/>
    </location>
</feature>
<reference evidence="11 12" key="1">
    <citation type="journal article" date="2019" name="Environ. Microbiol.">
        <title>At the nexus of three kingdoms: the genome of the mycorrhizal fungus Gigaspora margarita provides insights into plant, endobacterial and fungal interactions.</title>
        <authorList>
            <person name="Venice F."/>
            <person name="Ghignone S."/>
            <person name="Salvioli di Fossalunga A."/>
            <person name="Amselem J."/>
            <person name="Novero M."/>
            <person name="Xianan X."/>
            <person name="Sedzielewska Toro K."/>
            <person name="Morin E."/>
            <person name="Lipzen A."/>
            <person name="Grigoriev I.V."/>
            <person name="Henrissat B."/>
            <person name="Martin F.M."/>
            <person name="Bonfante P."/>
        </authorList>
    </citation>
    <scope>NUCLEOTIDE SEQUENCE [LARGE SCALE GENOMIC DNA]</scope>
    <source>
        <strain evidence="11 12">BEG34</strain>
    </source>
</reference>
<feature type="compositionally biased region" description="Basic and acidic residues" evidence="7">
    <location>
        <begin position="378"/>
        <end position="405"/>
    </location>
</feature>
<dbReference type="Pfam" id="PF01841">
    <property type="entry name" value="Transglut_core"/>
    <property type="match status" value="1"/>
</dbReference>
<dbReference type="SUPFAM" id="SSF54001">
    <property type="entry name" value="Cysteine proteinases"/>
    <property type="match status" value="1"/>
</dbReference>
<organism evidence="11 12">
    <name type="scientific">Gigaspora margarita</name>
    <dbReference type="NCBI Taxonomy" id="4874"/>
    <lineage>
        <taxon>Eukaryota</taxon>
        <taxon>Fungi</taxon>
        <taxon>Fungi incertae sedis</taxon>
        <taxon>Mucoromycota</taxon>
        <taxon>Glomeromycotina</taxon>
        <taxon>Glomeromycetes</taxon>
        <taxon>Diversisporales</taxon>
        <taxon>Gigasporaceae</taxon>
        <taxon>Gigaspora</taxon>
    </lineage>
</organism>
<dbReference type="InterPro" id="IPR042488">
    <property type="entry name" value="Rad4_BHD3_sf"/>
</dbReference>
<keyword evidence="3" id="KW-0227">DNA damage</keyword>
<feature type="compositionally biased region" description="Polar residues" evidence="7">
    <location>
        <begin position="453"/>
        <end position="462"/>
    </location>
</feature>
<dbReference type="Pfam" id="PF10404">
    <property type="entry name" value="BHD_2"/>
    <property type="match status" value="1"/>
</dbReference>
<dbReference type="GO" id="GO:0000111">
    <property type="term" value="C:nucleotide-excision repair factor 2 complex"/>
    <property type="evidence" value="ECO:0007669"/>
    <property type="project" value="TreeGrafter"/>
</dbReference>
<dbReference type="PANTHER" id="PTHR12135:SF0">
    <property type="entry name" value="DNA REPAIR PROTEIN COMPLEMENTING XP-C CELLS"/>
    <property type="match status" value="1"/>
</dbReference>
<keyword evidence="12" id="KW-1185">Reference proteome</keyword>
<evidence type="ECO:0000313" key="11">
    <source>
        <dbReference type="EMBL" id="KAF0497290.1"/>
    </source>
</evidence>
<dbReference type="SMART" id="SM01032">
    <property type="entry name" value="BHD_3"/>
    <property type="match status" value="1"/>
</dbReference>
<dbReference type="Proteomes" id="UP000439903">
    <property type="component" value="Unassembled WGS sequence"/>
</dbReference>
<sequence>MSLRRSSRIAAKEASNVKSYKEDSESDDQIIDNVGKTTNKRRKKNEVIDKSTDITSKGRKSKKNSSIEVTISKEPSNINQEFLSNTKETPNKESSIEDFNKELKTISKSKFIDKGKSKEVVHHSDGSASLFETIDTEWLRLNKNKQHLNTHSIHEDDDDKNNSDDSDEWEEVDLSQYSNVTSDLSDLQVTSIPNETIEITFKAPKIEYKPKGITKVERAIQQNIHKTHLLTLLTHGIIRNQWCNDDLIKATACSLIERDMLALFDQVLNSRGRFTLITALEELVRWWKLYFNITKPGIRSRDYNDIGIKGNNIKIDESFCEYHPSIDSFRKSLQNGNGSCDTSVQLFVSLLRSLGIPARLVFSLQVITFKVTRVNDSSQKDTEKDTEKVTEKNTEKPKKKDAHGDENIRRILGLGKFKMSSKVKNSDDKQKINSDDDFDPTVKKRPIVRSRRSQSTSNNIQTKSSSCYAFNPDSTPIFWCEVYYATQKKWICVDPIRARVNAPKPMEPPSNEKDNVMAYVVAYEQDGYIKDVTRRYATQWGARTRKLRIPDKDGQNWWNETLAYFARPYEREQDKIEDSNLHSMEVSERIPTTIGQFNNHPLYALERHLKKFEIIFPKTPIIGNIRGEPIYPRKNVKQLHTVETWLREGRQVMEGQQPVKYVKSRVFTLSKRRAANMAELFNQEPPESALYGEWQTEEYKSEPVIDGKVPRNQYGNVNLFKPSMCPPGGIHIPINGIGKIAKKLDIDYGDAVVGFDFSTRCRRCVPVVNGVVVPEEHSEILMEAWREHSETVAAENEAKRQKDVLARWRKLITRLQIRQRLQEAYGKEEILFEEDEDGENELYHGDTDEENEASQSVDNFVSNFNNDNEESSSSNDDSDETPNNNSINDNINTNLDDDNINTKLDGNDTERDSDVIMDTNDDNNSYNDTEGGFIFEKSGGGFLTDDTEFKNDNVDMEEINDDYSHYDTKGGFLLE</sequence>
<dbReference type="Pfam" id="PF03835">
    <property type="entry name" value="Rad4"/>
    <property type="match status" value="1"/>
</dbReference>
<dbReference type="GO" id="GO:0005737">
    <property type="term" value="C:cytoplasm"/>
    <property type="evidence" value="ECO:0007669"/>
    <property type="project" value="TreeGrafter"/>
</dbReference>
<evidence type="ECO:0000259" key="10">
    <source>
        <dbReference type="SMART" id="SM01032"/>
    </source>
</evidence>
<dbReference type="GO" id="GO:0003684">
    <property type="term" value="F:damaged DNA binding"/>
    <property type="evidence" value="ECO:0007669"/>
    <property type="project" value="InterPro"/>
</dbReference>
<evidence type="ECO:0000256" key="1">
    <source>
        <dbReference type="ARBA" id="ARBA00004123"/>
    </source>
</evidence>
<feature type="domain" description="Rad4 beta-hairpin" evidence="10">
    <location>
        <begin position="709"/>
        <end position="785"/>
    </location>
</feature>
<dbReference type="InterPro" id="IPR038765">
    <property type="entry name" value="Papain-like_cys_pep_sf"/>
</dbReference>
<feature type="compositionally biased region" description="Acidic residues" evidence="7">
    <location>
        <begin position="155"/>
        <end position="171"/>
    </location>
</feature>
<dbReference type="GO" id="GO:0071942">
    <property type="term" value="C:XPC complex"/>
    <property type="evidence" value="ECO:0007669"/>
    <property type="project" value="TreeGrafter"/>
</dbReference>
<comment type="caution">
    <text evidence="11">The sequence shown here is derived from an EMBL/GenBank/DDBJ whole genome shotgun (WGS) entry which is preliminary data.</text>
</comment>
<feature type="compositionally biased region" description="Acidic residues" evidence="7">
    <location>
        <begin position="831"/>
        <end position="840"/>
    </location>
</feature>
<dbReference type="InterPro" id="IPR018026">
    <property type="entry name" value="DNA_repair_Rad4-like"/>
</dbReference>
<feature type="compositionally biased region" description="Basic and acidic residues" evidence="7">
    <location>
        <begin position="905"/>
        <end position="914"/>
    </location>
</feature>
<keyword evidence="4" id="KW-0238">DNA-binding</keyword>
<feature type="compositionally biased region" description="Basic residues" evidence="7">
    <location>
        <begin position="443"/>
        <end position="452"/>
    </location>
</feature>
<dbReference type="GO" id="GO:0006298">
    <property type="term" value="P:mismatch repair"/>
    <property type="evidence" value="ECO:0007669"/>
    <property type="project" value="TreeGrafter"/>
</dbReference>
<dbReference type="InterPro" id="IPR018325">
    <property type="entry name" value="Rad4/PNGase_transGLS-fold"/>
</dbReference>
<dbReference type="FunFam" id="3.30.70.2460:FF:000001">
    <property type="entry name" value="DNA repair protein Rad4 family"/>
    <property type="match status" value="1"/>
</dbReference>
<dbReference type="InterPro" id="IPR018327">
    <property type="entry name" value="BHD_2"/>
</dbReference>
<dbReference type="InterPro" id="IPR018326">
    <property type="entry name" value="Rad4_beta-hairpin_dom1"/>
</dbReference>
<dbReference type="SMART" id="SM01030">
    <property type="entry name" value="BHD_1"/>
    <property type="match status" value="1"/>
</dbReference>
<gene>
    <name evidence="11" type="ORF">F8M41_020754</name>
</gene>
<dbReference type="InterPro" id="IPR036985">
    <property type="entry name" value="Transglutaminase-like_sf"/>
</dbReference>
<evidence type="ECO:0000256" key="5">
    <source>
        <dbReference type="ARBA" id="ARBA00023204"/>
    </source>
</evidence>
<evidence type="ECO:0000313" key="12">
    <source>
        <dbReference type="Proteomes" id="UP000439903"/>
    </source>
</evidence>
<comment type="similarity">
    <text evidence="2">Belongs to the XPC family.</text>
</comment>
<dbReference type="GO" id="GO:0006289">
    <property type="term" value="P:nucleotide-excision repair"/>
    <property type="evidence" value="ECO:0007669"/>
    <property type="project" value="InterPro"/>
</dbReference>
<dbReference type="Pfam" id="PF10403">
    <property type="entry name" value="BHD_1"/>
    <property type="match status" value="1"/>
</dbReference>
<dbReference type="Pfam" id="PF10405">
    <property type="entry name" value="BHD_3"/>
    <property type="match status" value="1"/>
</dbReference>
<evidence type="ECO:0000256" key="3">
    <source>
        <dbReference type="ARBA" id="ARBA00022763"/>
    </source>
</evidence>
<feature type="compositionally biased region" description="Basic and acidic residues" evidence="7">
    <location>
        <begin position="424"/>
        <end position="434"/>
    </location>
</feature>
<dbReference type="NCBIfam" id="TIGR00605">
    <property type="entry name" value="rad4"/>
    <property type="match status" value="1"/>
</dbReference>